<accession>A0A9W4SPV5</accession>
<dbReference type="Proteomes" id="UP001153678">
    <property type="component" value="Unassembled WGS sequence"/>
</dbReference>
<keyword evidence="2" id="KW-1185">Reference proteome</keyword>
<sequence length="53" mass="6339">MLLDNSLFEVKNKSDLEFNLRLTVNDELMDKKYVYLKDSVHMQIDDLLEFCIV</sequence>
<evidence type="ECO:0000313" key="1">
    <source>
        <dbReference type="EMBL" id="CAI2176933.1"/>
    </source>
</evidence>
<dbReference type="AlphaFoldDB" id="A0A9W4SPV5"/>
<proteinExistence type="predicted"/>
<evidence type="ECO:0000313" key="2">
    <source>
        <dbReference type="Proteomes" id="UP001153678"/>
    </source>
</evidence>
<name>A0A9W4SPV5_9GLOM</name>
<gene>
    <name evidence="1" type="ORF">FWILDA_LOCUS7831</name>
</gene>
<organism evidence="1 2">
    <name type="scientific">Funneliformis geosporum</name>
    <dbReference type="NCBI Taxonomy" id="1117311"/>
    <lineage>
        <taxon>Eukaryota</taxon>
        <taxon>Fungi</taxon>
        <taxon>Fungi incertae sedis</taxon>
        <taxon>Mucoromycota</taxon>
        <taxon>Glomeromycotina</taxon>
        <taxon>Glomeromycetes</taxon>
        <taxon>Glomerales</taxon>
        <taxon>Glomeraceae</taxon>
        <taxon>Funneliformis</taxon>
    </lineage>
</organism>
<comment type="caution">
    <text evidence="1">The sequence shown here is derived from an EMBL/GenBank/DDBJ whole genome shotgun (WGS) entry which is preliminary data.</text>
</comment>
<protein>
    <submittedName>
        <fullName evidence="1">303_t:CDS:1</fullName>
    </submittedName>
</protein>
<dbReference type="EMBL" id="CAMKVN010001581">
    <property type="protein sequence ID" value="CAI2176933.1"/>
    <property type="molecule type" value="Genomic_DNA"/>
</dbReference>
<reference evidence="1" key="1">
    <citation type="submission" date="2022-08" db="EMBL/GenBank/DDBJ databases">
        <authorList>
            <person name="Kallberg Y."/>
            <person name="Tangrot J."/>
            <person name="Rosling A."/>
        </authorList>
    </citation>
    <scope>NUCLEOTIDE SEQUENCE</scope>
    <source>
        <strain evidence="1">Wild A</strain>
    </source>
</reference>